<name>A0A292YCN3_9BACT</name>
<dbReference type="RefSeq" id="WP_096258602.1">
    <property type="nucleotide sequence ID" value="NZ_BDME01000001.1"/>
</dbReference>
<gene>
    <name evidence="1" type="ORF">LNAT_P0764</name>
</gene>
<dbReference type="SUPFAM" id="SSF161060">
    <property type="entry name" value="ATP synthase B chain-like"/>
    <property type="match status" value="1"/>
</dbReference>
<evidence type="ECO:0000313" key="1">
    <source>
        <dbReference type="EMBL" id="GAX87468.1"/>
    </source>
</evidence>
<dbReference type="Proteomes" id="UP000217944">
    <property type="component" value="Unassembled WGS sequence"/>
</dbReference>
<proteinExistence type="predicted"/>
<evidence type="ECO:0008006" key="3">
    <source>
        <dbReference type="Google" id="ProtNLM"/>
    </source>
</evidence>
<protein>
    <recommendedName>
        <fullName evidence="3">Hemerythrin-like domain-containing protein</fullName>
    </recommendedName>
</protein>
<keyword evidence="2" id="KW-1185">Reference proteome</keyword>
<accession>A0A292YCN3</accession>
<comment type="caution">
    <text evidence="1">The sequence shown here is derived from an EMBL/GenBank/DDBJ whole genome shotgun (WGS) entry which is preliminary data.</text>
</comment>
<reference evidence="1 2" key="1">
    <citation type="journal article" date="2017" name="Syst. Appl. Microbiol.">
        <title>Lebetimonas natsushimae sp. nov., a novel strictly anaerobic, moderately thermophilic chemoautotroph isolated from a deep-sea hydrothermal vent polychaete nest in the Mid-Okinawa Trough.</title>
        <authorList>
            <person name="Nagata R."/>
            <person name="Takaki Y."/>
            <person name="Tame A."/>
            <person name="Nunoura T."/>
            <person name="Muto H."/>
            <person name="Mino S."/>
            <person name="Sawayama S."/>
            <person name="Takai K."/>
            <person name="Nakagawa S."/>
        </authorList>
    </citation>
    <scope>NUCLEOTIDE SEQUENCE [LARGE SCALE GENOMIC DNA]</scope>
    <source>
        <strain evidence="1 2">HS1857</strain>
    </source>
</reference>
<organism evidence="1 2">
    <name type="scientific">Lebetimonas natsushimae</name>
    <dbReference type="NCBI Taxonomy" id="1936991"/>
    <lineage>
        <taxon>Bacteria</taxon>
        <taxon>Pseudomonadati</taxon>
        <taxon>Campylobacterota</taxon>
        <taxon>Epsilonproteobacteria</taxon>
        <taxon>Nautiliales</taxon>
        <taxon>Nautiliaceae</taxon>
        <taxon>Lebetimonas</taxon>
    </lineage>
</organism>
<dbReference type="EMBL" id="BDME01000001">
    <property type="protein sequence ID" value="GAX87468.1"/>
    <property type="molecule type" value="Genomic_DNA"/>
</dbReference>
<dbReference type="OrthoDB" id="5373007at2"/>
<sequence>MLQPIIDHQKEVKEIYKKMKFLRDNFNMQNPDAFYEELLDLIKEIRKELDYHFNLQFYSVTNEKAKKFVMENKLVRDMLFRMLDFIKAKCVEKSMDAFLKFDDFEEILRAYFKKEKGLFIQELKSVLNEEELKEIEENLQKLI</sequence>
<evidence type="ECO:0000313" key="2">
    <source>
        <dbReference type="Proteomes" id="UP000217944"/>
    </source>
</evidence>
<dbReference type="AlphaFoldDB" id="A0A292YCN3"/>